<protein>
    <recommendedName>
        <fullName evidence="4">Colicin resistance protein</fullName>
    </recommendedName>
</protein>
<feature type="transmembrane region" description="Helical" evidence="1">
    <location>
        <begin position="79"/>
        <end position="101"/>
    </location>
</feature>
<feature type="transmembrane region" description="Helical" evidence="1">
    <location>
        <begin position="392"/>
        <end position="413"/>
    </location>
</feature>
<proteinExistence type="predicted"/>
<dbReference type="GO" id="GO:0005886">
    <property type="term" value="C:plasma membrane"/>
    <property type="evidence" value="ECO:0007669"/>
    <property type="project" value="TreeGrafter"/>
</dbReference>
<dbReference type="NCBIfam" id="NF008712">
    <property type="entry name" value="PRK11715.1-1"/>
    <property type="match status" value="1"/>
</dbReference>
<gene>
    <name evidence="2" type="ORF">L288_17015</name>
</gene>
<dbReference type="EMBL" id="ATHO01000147">
    <property type="protein sequence ID" value="EQB02262.1"/>
    <property type="molecule type" value="Genomic_DNA"/>
</dbReference>
<dbReference type="AlphaFoldDB" id="T0GNK8"/>
<dbReference type="PANTHER" id="PTHR30092">
    <property type="entry name" value="INNER MEMBRANE PROTEIN CRED"/>
    <property type="match status" value="1"/>
</dbReference>
<accession>T0GNK8</accession>
<sequence>MAQGFAQIAPSGQMLFGKDLANQGMGGVRRSWQPTAQRVYACAPLLPIRITCEPDCRGADVTEGSVEGARKARSPGIKLLFAALVALALIVPLMLVYALVWDRQNQSRTAQDAINAGWGGPQIIAGPVIVVPFRTTQQQSEQVNGQTVSRAVEVEKLLYISPVENIVTTTVRPEERRKSIYRSVLYDARVKGTARFALPQDLPRFGISADRLLWERAELRMGASDARGLTNGGSLSAGGKALAVQPGKGPGSTGGQGFFAFLPWTGEGQLSVAYDFGLRGSRSLSLVPRGGTTRWDVSSSWPSPSFGGAFLPEKRDISDKGFAAHYAIDKLALGQPPVAMEDLGPPLLDDPVSLSATAARPAEAIGGSSQAVTVGLVEPVNLYSKVDRSVKYGFLFIGFTFLAFLLFDIVGGARVAAAEYLLTGAALVLFFVLLLAFAELIGFTAAYIAGAGTIIALLSAYSAAVLKSWKRGQFIGALLTGLYALLFVLLNLEAWSLLIGSVLLLIALASVMYATRNVDWSNVGQGKPL</sequence>
<keyword evidence="3" id="KW-1185">Reference proteome</keyword>
<feature type="transmembrane region" description="Helical" evidence="1">
    <location>
        <begin position="473"/>
        <end position="490"/>
    </location>
</feature>
<dbReference type="Proteomes" id="UP000015525">
    <property type="component" value="Unassembled WGS sequence"/>
</dbReference>
<name>T0GNK8_9SPHN</name>
<feature type="transmembrane region" description="Helical" evidence="1">
    <location>
        <begin position="496"/>
        <end position="515"/>
    </location>
</feature>
<reference evidence="2 3" key="1">
    <citation type="journal article" date="2013" name="Genome Announc.">
        <title>Draft Genome Sequence of Sphingobium quisquiliarum Strain P25T, a Novel Hexachlorocyclohexane (HCH)-Degrading Bacterium Isolated from an HCH Dumpsite.</title>
        <authorList>
            <person name="Kumar Singh A."/>
            <person name="Sangwan N."/>
            <person name="Sharma A."/>
            <person name="Gupta V."/>
            <person name="Khurana J.P."/>
            <person name="Lal R."/>
        </authorList>
    </citation>
    <scope>NUCLEOTIDE SEQUENCE [LARGE SCALE GENOMIC DNA]</scope>
    <source>
        <strain evidence="2 3">P25</strain>
    </source>
</reference>
<dbReference type="PATRIC" id="fig|1329909.3.peg.3278"/>
<comment type="caution">
    <text evidence="2">The sequence shown here is derived from an EMBL/GenBank/DDBJ whole genome shotgun (WGS) entry which is preliminary data.</text>
</comment>
<feature type="transmembrane region" description="Helical" evidence="1">
    <location>
        <begin position="444"/>
        <end position="466"/>
    </location>
</feature>
<evidence type="ECO:0000313" key="2">
    <source>
        <dbReference type="EMBL" id="EQB02262.1"/>
    </source>
</evidence>
<keyword evidence="1" id="KW-0812">Transmembrane</keyword>
<evidence type="ECO:0008006" key="4">
    <source>
        <dbReference type="Google" id="ProtNLM"/>
    </source>
</evidence>
<evidence type="ECO:0000256" key="1">
    <source>
        <dbReference type="SAM" id="Phobius"/>
    </source>
</evidence>
<dbReference type="Pfam" id="PF06123">
    <property type="entry name" value="CreD"/>
    <property type="match status" value="1"/>
</dbReference>
<organism evidence="2 3">
    <name type="scientific">Sphingobium quisquiliarum P25</name>
    <dbReference type="NCBI Taxonomy" id="1329909"/>
    <lineage>
        <taxon>Bacteria</taxon>
        <taxon>Pseudomonadati</taxon>
        <taxon>Pseudomonadota</taxon>
        <taxon>Alphaproteobacteria</taxon>
        <taxon>Sphingomonadales</taxon>
        <taxon>Sphingomonadaceae</taxon>
        <taxon>Sphingobium</taxon>
    </lineage>
</organism>
<keyword evidence="1" id="KW-0472">Membrane</keyword>
<feature type="transmembrane region" description="Helical" evidence="1">
    <location>
        <begin position="420"/>
        <end position="438"/>
    </location>
</feature>
<keyword evidence="1" id="KW-1133">Transmembrane helix</keyword>
<evidence type="ECO:0000313" key="3">
    <source>
        <dbReference type="Proteomes" id="UP000015525"/>
    </source>
</evidence>
<dbReference type="PANTHER" id="PTHR30092:SF0">
    <property type="entry name" value="INNER MEMBRANE PROTEIN CRED"/>
    <property type="match status" value="1"/>
</dbReference>
<dbReference type="InterPro" id="IPR010364">
    <property type="entry name" value="Uncharacterised_IM_CreD"/>
</dbReference>